<organism evidence="2 3">
    <name type="scientific">Pseudonocardia petroleophila</name>
    <dbReference type="NCBI Taxonomy" id="37331"/>
    <lineage>
        <taxon>Bacteria</taxon>
        <taxon>Bacillati</taxon>
        <taxon>Actinomycetota</taxon>
        <taxon>Actinomycetes</taxon>
        <taxon>Pseudonocardiales</taxon>
        <taxon>Pseudonocardiaceae</taxon>
        <taxon>Pseudonocardia</taxon>
    </lineage>
</organism>
<dbReference type="Pfam" id="PF13392">
    <property type="entry name" value="HNH_3"/>
    <property type="match status" value="1"/>
</dbReference>
<name>A0A7G7MFT6_9PSEU</name>
<evidence type="ECO:0000313" key="3">
    <source>
        <dbReference type="Proteomes" id="UP000515728"/>
    </source>
</evidence>
<dbReference type="InterPro" id="IPR044930">
    <property type="entry name" value="Homing_endonuclease_His-Me"/>
</dbReference>
<dbReference type="AlphaFoldDB" id="A0A7G7MFT6"/>
<gene>
    <name evidence="2" type="ORF">H6H00_26665</name>
</gene>
<reference evidence="2 3" key="1">
    <citation type="submission" date="2020-08" db="EMBL/GenBank/DDBJ databases">
        <authorList>
            <person name="Mo P."/>
        </authorList>
    </citation>
    <scope>NUCLEOTIDE SEQUENCE [LARGE SCALE GENOMIC DNA]</scope>
    <source>
        <strain evidence="2 3">CGMCC 4.1532</strain>
    </source>
</reference>
<dbReference type="GO" id="GO:0004519">
    <property type="term" value="F:endonuclease activity"/>
    <property type="evidence" value="ECO:0007669"/>
    <property type="project" value="UniProtKB-KW"/>
</dbReference>
<dbReference type="RefSeq" id="WP_185718401.1">
    <property type="nucleotide sequence ID" value="NZ_BAAAWI010000001.1"/>
</dbReference>
<keyword evidence="2" id="KW-0255">Endonuclease</keyword>
<dbReference type="InterPro" id="IPR044925">
    <property type="entry name" value="His-Me_finger_sf"/>
</dbReference>
<dbReference type="SUPFAM" id="SSF54060">
    <property type="entry name" value="His-Me finger endonucleases"/>
    <property type="match status" value="1"/>
</dbReference>
<proteinExistence type="predicted"/>
<dbReference type="KEGG" id="ppel:H6H00_26665"/>
<keyword evidence="2" id="KW-0378">Hydrolase</keyword>
<feature type="domain" description="HNH nuclease" evidence="1">
    <location>
        <begin position="176"/>
        <end position="225"/>
    </location>
</feature>
<evidence type="ECO:0000313" key="2">
    <source>
        <dbReference type="EMBL" id="QNG51647.1"/>
    </source>
</evidence>
<dbReference type="Proteomes" id="UP000515728">
    <property type="component" value="Chromosome"/>
</dbReference>
<accession>A0A7G7MFT6</accession>
<keyword evidence="3" id="KW-1185">Reference proteome</keyword>
<sequence length="280" mass="30391">MATSDVPVTRNAEGMRICNTEGCDGKHRARGMCVGCFNRSHRAAQKAAGLSAATGAPLRNRPRAGRICVVGDCPRAVHAGDWCHSHYKSHAPRSRSCTRPGCAKPFHAQGLCSDHYEAARRSGHLDVVRPVGRPVAERFADYQAAPDAAGCRVWVGSIDKYSGRGSFTLEGSQATQAHRAAWLLQHGDLPVDEHGKSLPFDHMCRVGRCTNPGHLQPVTTKENSRRGMVASGHRPITAQDPWFWVALNAWRHGADNFPARVVSKPSRVKVIQISDGQVAA</sequence>
<protein>
    <submittedName>
        <fullName evidence="2">HNH endonuclease</fullName>
    </submittedName>
</protein>
<dbReference type="EMBL" id="CP060131">
    <property type="protein sequence ID" value="QNG51647.1"/>
    <property type="molecule type" value="Genomic_DNA"/>
</dbReference>
<keyword evidence="2" id="KW-0540">Nuclease</keyword>
<dbReference type="InterPro" id="IPR003615">
    <property type="entry name" value="HNH_nuc"/>
</dbReference>
<dbReference type="Gene3D" id="3.90.75.10">
    <property type="entry name" value="Homing Intron 3 (I-ppo) Encoded Endonuclease, Chain A"/>
    <property type="match status" value="1"/>
</dbReference>
<evidence type="ECO:0000259" key="1">
    <source>
        <dbReference type="Pfam" id="PF13392"/>
    </source>
</evidence>